<dbReference type="Proteomes" id="UP000249577">
    <property type="component" value="Unassembled WGS sequence"/>
</dbReference>
<sequence length="490" mass="45736">MSDSPHLGLGYLAPSQAQKHVTVNEALARLDAVVQIAVLDRGRTEPPASPAAGDRHIVAVGAAGGWAGMAGRIASFVDGAWSFVAPRAGWLAFVAEDGALAVYGPSGWIGLLDALATLGVNATPDLVNRLAVASEAALFTHDGADVRVKLNKAAAGDVASLVFQDGWSGRAEIGLLGSDALGLKVSPDGAAWIEALSVDPATGAVSLPATPAVQLDRFTASGTWTKPGWAKRVRVMMVGAGGGGGSGRVGATATAAAGGGGGAPGAYVEADFVAADLTSTVAVTIGGGGAGAAAQTTAATNGANGTSAGLTSFGDYLRAGRSTGQRGAGGGAASGVAGAQQGYYSNPPAPDVSGGAGATGAGASGGNGVGRLSSGGGGGGGLDASNVASAGGTAGQSGIVFNAQTQASGGAAGSAGAAGADWTAPASGYALAGGGSGGGGGASAAANGGAGGNGGAPGGAGGGGGAARNGFSSGKGGDGARGEVWVLSMR</sequence>
<reference evidence="2 3" key="1">
    <citation type="submission" date="2017-08" db="EMBL/GenBank/DDBJ databases">
        <title>Infants hospitalized years apart are colonized by the same room-sourced microbial strains.</title>
        <authorList>
            <person name="Brooks B."/>
            <person name="Olm M.R."/>
            <person name="Firek B.A."/>
            <person name="Baker R."/>
            <person name="Thomas B.C."/>
            <person name="Morowitz M.J."/>
            <person name="Banfield J.F."/>
        </authorList>
    </citation>
    <scope>NUCLEOTIDE SEQUENCE [LARGE SCALE GENOMIC DNA]</scope>
    <source>
        <strain evidence="2">S2_005_003_R2_43</strain>
    </source>
</reference>
<accession>A0A2W5MAY7</accession>
<name>A0A2W5MAY7_ANCNO</name>
<evidence type="ECO:0000313" key="3">
    <source>
        <dbReference type="Proteomes" id="UP000249577"/>
    </source>
</evidence>
<feature type="compositionally biased region" description="Gly residues" evidence="1">
    <location>
        <begin position="456"/>
        <end position="479"/>
    </location>
</feature>
<dbReference type="EMBL" id="QFPN01000003">
    <property type="protein sequence ID" value="PZQ16967.1"/>
    <property type="molecule type" value="Genomic_DNA"/>
</dbReference>
<dbReference type="Pfam" id="PF10983">
    <property type="entry name" value="DUF2793"/>
    <property type="match status" value="1"/>
</dbReference>
<feature type="region of interest" description="Disordered" evidence="1">
    <location>
        <begin position="456"/>
        <end position="490"/>
    </location>
</feature>
<proteinExistence type="predicted"/>
<dbReference type="AlphaFoldDB" id="A0A2W5MAY7"/>
<evidence type="ECO:0000313" key="2">
    <source>
        <dbReference type="EMBL" id="PZQ16967.1"/>
    </source>
</evidence>
<evidence type="ECO:0008006" key="4">
    <source>
        <dbReference type="Google" id="ProtNLM"/>
    </source>
</evidence>
<comment type="caution">
    <text evidence="2">The sequence shown here is derived from an EMBL/GenBank/DDBJ whole genome shotgun (WGS) entry which is preliminary data.</text>
</comment>
<dbReference type="InterPro" id="IPR021251">
    <property type="entry name" value="DUF2793"/>
</dbReference>
<evidence type="ECO:0000256" key="1">
    <source>
        <dbReference type="SAM" id="MobiDB-lite"/>
    </source>
</evidence>
<protein>
    <recommendedName>
        <fullName evidence="4">DUF2793 domain-containing protein</fullName>
    </recommendedName>
</protein>
<gene>
    <name evidence="2" type="ORF">DI565_06140</name>
</gene>
<organism evidence="2 3">
    <name type="scientific">Ancylobacter novellus</name>
    <name type="common">Thiobacillus novellus</name>
    <dbReference type="NCBI Taxonomy" id="921"/>
    <lineage>
        <taxon>Bacteria</taxon>
        <taxon>Pseudomonadati</taxon>
        <taxon>Pseudomonadota</taxon>
        <taxon>Alphaproteobacteria</taxon>
        <taxon>Hyphomicrobiales</taxon>
        <taxon>Xanthobacteraceae</taxon>
        <taxon>Ancylobacter</taxon>
    </lineage>
</organism>